<name>F0WSU9_9STRA</name>
<dbReference type="AlphaFoldDB" id="F0WSU9"/>
<feature type="transmembrane region" description="Helical" evidence="1">
    <location>
        <begin position="249"/>
        <end position="273"/>
    </location>
</feature>
<evidence type="ECO:0000256" key="1">
    <source>
        <dbReference type="SAM" id="Phobius"/>
    </source>
</evidence>
<reference evidence="2" key="1">
    <citation type="journal article" date="2011" name="PLoS Biol.">
        <title>Gene gain and loss during evolution of obligate parasitism in the white rust pathogen of Arabidopsis thaliana.</title>
        <authorList>
            <person name="Kemen E."/>
            <person name="Gardiner A."/>
            <person name="Schultz-Larsen T."/>
            <person name="Kemen A.C."/>
            <person name="Balmuth A.L."/>
            <person name="Robert-Seilaniantz A."/>
            <person name="Bailey K."/>
            <person name="Holub E."/>
            <person name="Studholme D.J."/>
            <person name="Maclean D."/>
            <person name="Jones J.D."/>
        </authorList>
    </citation>
    <scope>NUCLEOTIDE SEQUENCE</scope>
</reference>
<organism evidence="2">
    <name type="scientific">Albugo laibachii Nc14</name>
    <dbReference type="NCBI Taxonomy" id="890382"/>
    <lineage>
        <taxon>Eukaryota</taxon>
        <taxon>Sar</taxon>
        <taxon>Stramenopiles</taxon>
        <taxon>Oomycota</taxon>
        <taxon>Peronosporomycetes</taxon>
        <taxon>Albuginales</taxon>
        <taxon>Albuginaceae</taxon>
        <taxon>Albugo</taxon>
    </lineage>
</organism>
<keyword evidence="1" id="KW-0812">Transmembrane</keyword>
<keyword evidence="1" id="KW-0472">Membrane</keyword>
<gene>
    <name evidence="2" type="primary">AlNc14C239G9444</name>
    <name evidence="2" type="ORF">ALNC14_105710</name>
</gene>
<protein>
    <submittedName>
        <fullName evidence="2">AlNc14C239G9444 protein</fullName>
    </submittedName>
</protein>
<evidence type="ECO:0000313" key="2">
    <source>
        <dbReference type="EMBL" id="CCA24427.1"/>
    </source>
</evidence>
<accession>F0WSU9</accession>
<proteinExistence type="predicted"/>
<sequence>MFCVQLLRTEKAQFKCDHPVAVVRLDSDWSVTSGAKRRDTEFFWGGSEGSTVELYIDRLKTDKYTLTIELYANWYLDDMIGLASLDVSNEIKALGTGPITCFTPLYGPHGNRDNIGSLMIHFWCLPPLRGPFQSLKQVYRVMAARDHLLAAIQIMLKAVFQLAFRGSRIYIKYSSPFTYHWMNRILSNQNTQDWIVSHRQWIELIGGFLAGLGSGLLVIGGFVSGVLALVTLPFWIIPTFSTLLWWSPIWLPLCILSIPAVLSVVVGIGLLLATSHPIRSIGSTAFAKLKRSKLGNWIFYTESYNGKAV</sequence>
<dbReference type="EMBL" id="FR824284">
    <property type="protein sequence ID" value="CCA24427.1"/>
    <property type="molecule type" value="Genomic_DNA"/>
</dbReference>
<keyword evidence="1" id="KW-1133">Transmembrane helix</keyword>
<feature type="transmembrane region" description="Helical" evidence="1">
    <location>
        <begin position="204"/>
        <end position="237"/>
    </location>
</feature>
<reference evidence="2" key="2">
    <citation type="submission" date="2011-02" db="EMBL/GenBank/DDBJ databases">
        <authorList>
            <person name="MacLean D."/>
        </authorList>
    </citation>
    <scope>NUCLEOTIDE SEQUENCE</scope>
</reference>
<dbReference type="HOGENOM" id="CLU_901436_0_0_1"/>